<accession>A0A811UUX5</accession>
<gene>
    <name evidence="2" type="ORF">CCAP1982_LOCUS11234</name>
</gene>
<evidence type="ECO:0000313" key="2">
    <source>
        <dbReference type="EMBL" id="CAD7002760.1"/>
    </source>
</evidence>
<sequence length="124" mass="14795">MNKSCTLSKACQFFMYITRYFSHGVRKHTHSNDMRKREIHVCINFPNFRNFFSAIQLATATVLPTQPHTAALRGFRSAWVLLNMPYTSPSLLLFLFFFWFFFFAKQHKNINIENNFEMKFSYTV</sequence>
<protein>
    <submittedName>
        <fullName evidence="2">(Mediterranean fruit fly) hypothetical protein</fullName>
    </submittedName>
</protein>
<keyword evidence="1" id="KW-0812">Transmembrane</keyword>
<feature type="transmembrane region" description="Helical" evidence="1">
    <location>
        <begin position="86"/>
        <end position="104"/>
    </location>
</feature>
<dbReference type="AlphaFoldDB" id="A0A811UUX5"/>
<evidence type="ECO:0000256" key="1">
    <source>
        <dbReference type="SAM" id="Phobius"/>
    </source>
</evidence>
<evidence type="ECO:0000313" key="3">
    <source>
        <dbReference type="Proteomes" id="UP000606786"/>
    </source>
</evidence>
<keyword evidence="3" id="KW-1185">Reference proteome</keyword>
<proteinExistence type="predicted"/>
<keyword evidence="1" id="KW-0472">Membrane</keyword>
<reference evidence="2" key="1">
    <citation type="submission" date="2020-11" db="EMBL/GenBank/DDBJ databases">
        <authorList>
            <person name="Whitehead M."/>
        </authorList>
    </citation>
    <scope>NUCLEOTIDE SEQUENCE</scope>
    <source>
        <strain evidence="2">EGII</strain>
    </source>
</reference>
<dbReference type="EMBL" id="CAJHJT010000034">
    <property type="protein sequence ID" value="CAD7002760.1"/>
    <property type="molecule type" value="Genomic_DNA"/>
</dbReference>
<comment type="caution">
    <text evidence="2">The sequence shown here is derived from an EMBL/GenBank/DDBJ whole genome shotgun (WGS) entry which is preliminary data.</text>
</comment>
<dbReference type="Proteomes" id="UP000606786">
    <property type="component" value="Unassembled WGS sequence"/>
</dbReference>
<name>A0A811UUX5_CERCA</name>
<keyword evidence="1" id="KW-1133">Transmembrane helix</keyword>
<organism evidence="2 3">
    <name type="scientific">Ceratitis capitata</name>
    <name type="common">Mediterranean fruit fly</name>
    <name type="synonym">Tephritis capitata</name>
    <dbReference type="NCBI Taxonomy" id="7213"/>
    <lineage>
        <taxon>Eukaryota</taxon>
        <taxon>Metazoa</taxon>
        <taxon>Ecdysozoa</taxon>
        <taxon>Arthropoda</taxon>
        <taxon>Hexapoda</taxon>
        <taxon>Insecta</taxon>
        <taxon>Pterygota</taxon>
        <taxon>Neoptera</taxon>
        <taxon>Endopterygota</taxon>
        <taxon>Diptera</taxon>
        <taxon>Brachycera</taxon>
        <taxon>Muscomorpha</taxon>
        <taxon>Tephritoidea</taxon>
        <taxon>Tephritidae</taxon>
        <taxon>Ceratitis</taxon>
        <taxon>Ceratitis</taxon>
    </lineage>
</organism>